<evidence type="ECO:0000313" key="4">
    <source>
        <dbReference type="Proteomes" id="UP001609176"/>
    </source>
</evidence>
<evidence type="ECO:0000313" key="2">
    <source>
        <dbReference type="EMBL" id="MFH5227449.1"/>
    </source>
</evidence>
<feature type="transmembrane region" description="Helical" evidence="1">
    <location>
        <begin position="176"/>
        <end position="195"/>
    </location>
</feature>
<proteinExistence type="predicted"/>
<gene>
    <name evidence="3" type="ORF">ACHIPV_06590</name>
    <name evidence="2" type="ORF">ACHIRB_02425</name>
</gene>
<dbReference type="EMBL" id="JBIMSP010000007">
    <property type="protein sequence ID" value="MFH5241555.1"/>
    <property type="molecule type" value="Genomic_DNA"/>
</dbReference>
<evidence type="ECO:0000256" key="1">
    <source>
        <dbReference type="SAM" id="Phobius"/>
    </source>
</evidence>
<dbReference type="Proteomes" id="UP001609219">
    <property type="component" value="Unassembled WGS sequence"/>
</dbReference>
<feature type="transmembrane region" description="Helical" evidence="1">
    <location>
        <begin position="386"/>
        <end position="405"/>
    </location>
</feature>
<evidence type="ECO:0008006" key="6">
    <source>
        <dbReference type="Google" id="ProtNLM"/>
    </source>
</evidence>
<feature type="transmembrane region" description="Helical" evidence="1">
    <location>
        <begin position="61"/>
        <end position="80"/>
    </location>
</feature>
<keyword evidence="1" id="KW-0812">Transmembrane</keyword>
<feature type="transmembrane region" description="Helical" evidence="1">
    <location>
        <begin position="239"/>
        <end position="256"/>
    </location>
</feature>
<keyword evidence="5" id="KW-1185">Reference proteome</keyword>
<dbReference type="EMBL" id="JBIMSN010000008">
    <property type="protein sequence ID" value="MFH5227449.1"/>
    <property type="molecule type" value="Genomic_DNA"/>
</dbReference>
<sequence>MQTSRTAAATVSAGAVIETAASFAVAITAASMLVAPRALLDHEDRVVQVLTSELITDNPHVNSAGIALGAIAAVVAGAALRGSRAAWWVAAGALLVSGLAAGTTTTVITIVGAVAAGIALGAAAAAAWRRASGMPAIALVTGFAGSALLKDCYLQDDSRPWASYTPSATSPTDPSAPVWLFVVAVALAAITALMATSAAVTETRAPLRLSFVSVTATVTLLAAQVFVGDQILKGTIGSYAALAVLFVVVLGCAVLVGRIDGPWSGTFLIVMAAVTAAGYATAGEKYTSSATLLLVPLLCLGAGIAVGVIFRHRPLRVIIALALIPIALALPQLFALTGVAVLGGFALGVCLPGAGPLAAVVALTIPATAAAFASIADAEAQGSPRIALAGVVVACAIGTVAVGWFSRATKE</sequence>
<name>A0ABW7JY29_9NOCA</name>
<keyword evidence="1" id="KW-1133">Transmembrane helix</keyword>
<feature type="transmembrane region" description="Helical" evidence="1">
    <location>
        <begin position="353"/>
        <end position="374"/>
    </location>
</feature>
<evidence type="ECO:0000313" key="5">
    <source>
        <dbReference type="Proteomes" id="UP001609219"/>
    </source>
</evidence>
<accession>A0ABW7JY29</accession>
<feature type="transmembrane region" description="Helical" evidence="1">
    <location>
        <begin position="207"/>
        <end position="227"/>
    </location>
</feature>
<keyword evidence="1" id="KW-0472">Membrane</keyword>
<organism evidence="2 5">
    <name type="scientific">Antrihabitans spumae</name>
    <dbReference type="NCBI Taxonomy" id="3373370"/>
    <lineage>
        <taxon>Bacteria</taxon>
        <taxon>Bacillati</taxon>
        <taxon>Actinomycetota</taxon>
        <taxon>Actinomycetes</taxon>
        <taxon>Mycobacteriales</taxon>
        <taxon>Nocardiaceae</taxon>
        <taxon>Antrihabitans</taxon>
    </lineage>
</organism>
<protein>
    <recommendedName>
        <fullName evidence="6">Type VII secretion integral membrane protein EccD</fullName>
    </recommendedName>
</protein>
<feature type="transmembrane region" description="Helical" evidence="1">
    <location>
        <begin position="317"/>
        <end position="347"/>
    </location>
</feature>
<feature type="transmembrane region" description="Helical" evidence="1">
    <location>
        <begin position="85"/>
        <end position="101"/>
    </location>
</feature>
<evidence type="ECO:0000313" key="3">
    <source>
        <dbReference type="EMBL" id="MFH5241555.1"/>
    </source>
</evidence>
<dbReference type="Proteomes" id="UP001609176">
    <property type="component" value="Unassembled WGS sequence"/>
</dbReference>
<feature type="transmembrane region" description="Helical" evidence="1">
    <location>
        <begin position="107"/>
        <end position="128"/>
    </location>
</feature>
<feature type="transmembrane region" description="Helical" evidence="1">
    <location>
        <begin position="263"/>
        <end position="282"/>
    </location>
</feature>
<reference evidence="4 5" key="1">
    <citation type="submission" date="2024-10" db="EMBL/GenBank/DDBJ databases">
        <authorList>
            <person name="Riesco R."/>
        </authorList>
    </citation>
    <scope>NUCLEOTIDE SEQUENCE [LARGE SCALE GENOMIC DNA]</scope>
    <source>
        <strain evidence="3 4">NCIMB 15448</strain>
        <strain evidence="2 5">NCIMB 15450</strain>
    </source>
</reference>
<feature type="transmembrane region" description="Helical" evidence="1">
    <location>
        <begin position="135"/>
        <end position="156"/>
    </location>
</feature>
<dbReference type="RefSeq" id="WP_395123870.1">
    <property type="nucleotide sequence ID" value="NZ_JBIMSN010000008.1"/>
</dbReference>
<comment type="caution">
    <text evidence="2">The sequence shown here is derived from an EMBL/GenBank/DDBJ whole genome shotgun (WGS) entry which is preliminary data.</text>
</comment>
<feature type="transmembrane region" description="Helical" evidence="1">
    <location>
        <begin position="288"/>
        <end position="310"/>
    </location>
</feature>